<keyword evidence="2" id="KW-0349">Heme</keyword>
<evidence type="ECO:0000256" key="1">
    <source>
        <dbReference type="ARBA" id="ARBA00022448"/>
    </source>
</evidence>
<protein>
    <submittedName>
        <fullName evidence="6">Group III truncated hemoglobin</fullName>
    </submittedName>
</protein>
<evidence type="ECO:0000256" key="3">
    <source>
        <dbReference type="ARBA" id="ARBA00022723"/>
    </source>
</evidence>
<keyword evidence="3" id="KW-0479">Metal-binding</keyword>
<dbReference type="CDD" id="cd08916">
    <property type="entry name" value="TrHb3_P"/>
    <property type="match status" value="1"/>
</dbReference>
<evidence type="ECO:0000313" key="7">
    <source>
        <dbReference type="Proteomes" id="UP001596303"/>
    </source>
</evidence>
<organism evidence="6 7">
    <name type="scientific">Ponticaulis profundi</name>
    <dbReference type="NCBI Taxonomy" id="2665222"/>
    <lineage>
        <taxon>Bacteria</taxon>
        <taxon>Pseudomonadati</taxon>
        <taxon>Pseudomonadota</taxon>
        <taxon>Alphaproteobacteria</taxon>
        <taxon>Hyphomonadales</taxon>
        <taxon>Hyphomonadaceae</taxon>
        <taxon>Ponticaulis</taxon>
    </lineage>
</organism>
<dbReference type="SUPFAM" id="SSF46458">
    <property type="entry name" value="Globin-like"/>
    <property type="match status" value="1"/>
</dbReference>
<proteinExistence type="predicted"/>
<comment type="caution">
    <text evidence="6">The sequence shown here is derived from an EMBL/GenBank/DDBJ whole genome shotgun (WGS) entry which is preliminary data.</text>
</comment>
<dbReference type="InterPro" id="IPR001486">
    <property type="entry name" value="Hemoglobin_trunc"/>
</dbReference>
<evidence type="ECO:0000313" key="6">
    <source>
        <dbReference type="EMBL" id="MFC6198600.1"/>
    </source>
</evidence>
<keyword evidence="7" id="KW-1185">Reference proteome</keyword>
<feature type="compositionally biased region" description="Basic and acidic residues" evidence="5">
    <location>
        <begin position="10"/>
        <end position="23"/>
    </location>
</feature>
<reference evidence="7" key="1">
    <citation type="journal article" date="2019" name="Int. J. Syst. Evol. Microbiol.">
        <title>The Global Catalogue of Microorganisms (GCM) 10K type strain sequencing project: providing services to taxonomists for standard genome sequencing and annotation.</title>
        <authorList>
            <consortium name="The Broad Institute Genomics Platform"/>
            <consortium name="The Broad Institute Genome Sequencing Center for Infectious Disease"/>
            <person name="Wu L."/>
            <person name="Ma J."/>
        </authorList>
    </citation>
    <scope>NUCLEOTIDE SEQUENCE [LARGE SCALE GENOMIC DNA]</scope>
    <source>
        <strain evidence="7">CGMCC-1.15741</strain>
    </source>
</reference>
<feature type="region of interest" description="Disordered" evidence="5">
    <location>
        <begin position="1"/>
        <end position="23"/>
    </location>
</feature>
<evidence type="ECO:0000256" key="2">
    <source>
        <dbReference type="ARBA" id="ARBA00022617"/>
    </source>
</evidence>
<evidence type="ECO:0000256" key="5">
    <source>
        <dbReference type="SAM" id="MobiDB-lite"/>
    </source>
</evidence>
<accession>A0ABW1SAM5</accession>
<keyword evidence="1" id="KW-0813">Transport</keyword>
<keyword evidence="4" id="KW-0408">Iron</keyword>
<dbReference type="Gene3D" id="1.10.490.10">
    <property type="entry name" value="Globins"/>
    <property type="match status" value="1"/>
</dbReference>
<dbReference type="RefSeq" id="WP_377378948.1">
    <property type="nucleotide sequence ID" value="NZ_JBHSSW010000012.1"/>
</dbReference>
<evidence type="ECO:0000256" key="4">
    <source>
        <dbReference type="ARBA" id="ARBA00023004"/>
    </source>
</evidence>
<name>A0ABW1SAM5_9PROT</name>
<sequence>MPHDQSAPAPEKRLRSAEQKQADIRAQADAMGVDEAYISTLVDTFYERVQQNELLGPIFDEVVDGHWDQHLATMKSFWGSMALGLNTYEGRPMPKHMALKGLTPEHFATWLELFYKTLQDTAPSKAAEDYFIERAARIARGFQLNIFTYRPDAFDPEKRT</sequence>
<dbReference type="Proteomes" id="UP001596303">
    <property type="component" value="Unassembled WGS sequence"/>
</dbReference>
<dbReference type="EMBL" id="JBHSSW010000012">
    <property type="protein sequence ID" value="MFC6198600.1"/>
    <property type="molecule type" value="Genomic_DNA"/>
</dbReference>
<dbReference type="InterPro" id="IPR012292">
    <property type="entry name" value="Globin/Proto"/>
</dbReference>
<gene>
    <name evidence="6" type="ORF">ACFQDM_10930</name>
</gene>
<dbReference type="InterPro" id="IPR009050">
    <property type="entry name" value="Globin-like_sf"/>
</dbReference>
<dbReference type="Pfam" id="PF01152">
    <property type="entry name" value="Bac_globin"/>
    <property type="match status" value="1"/>
</dbReference>